<name>A0A8S5LTR3_9CAUD</name>
<evidence type="ECO:0000313" key="1">
    <source>
        <dbReference type="EMBL" id="DAD73396.1"/>
    </source>
</evidence>
<accession>A0A8S5LTR3</accession>
<proteinExistence type="predicted"/>
<organism evidence="1">
    <name type="scientific">Siphoviridae sp. ctKm44</name>
    <dbReference type="NCBI Taxonomy" id="2826245"/>
    <lineage>
        <taxon>Viruses</taxon>
        <taxon>Duplodnaviria</taxon>
        <taxon>Heunggongvirae</taxon>
        <taxon>Uroviricota</taxon>
        <taxon>Caudoviricetes</taxon>
    </lineage>
</organism>
<reference evidence="1" key="1">
    <citation type="journal article" date="2021" name="Proc. Natl. Acad. Sci. U.S.A.">
        <title>A Catalog of Tens of Thousands of Viruses from Human Metagenomes Reveals Hidden Associations with Chronic Diseases.</title>
        <authorList>
            <person name="Tisza M.J."/>
            <person name="Buck C.B."/>
        </authorList>
    </citation>
    <scope>NUCLEOTIDE SEQUENCE</scope>
    <source>
        <strain evidence="1">CtKm44</strain>
    </source>
</reference>
<dbReference type="EMBL" id="BK014735">
    <property type="protein sequence ID" value="DAD73396.1"/>
    <property type="molecule type" value="Genomic_DNA"/>
</dbReference>
<sequence>MKNHYTLVIIRKVGDPRIVEIHDKVEKIDFVGGEWHVILKDGVVHHYPSESYVFELIDSLNYYNNKTFTVFFVDGSSKTFPNTHDVQITHSKGVEDTMTIVWDEREDCRTVTQFPMHEITTYSGKEE</sequence>
<protein>
    <submittedName>
        <fullName evidence="1">Uncharacterized protein</fullName>
    </submittedName>
</protein>